<reference evidence="1" key="3">
    <citation type="submission" date="2025-09" db="UniProtKB">
        <authorList>
            <consortium name="Ensembl"/>
        </authorList>
    </citation>
    <scope>IDENTIFICATION</scope>
</reference>
<organism evidence="1 2">
    <name type="scientific">Anolis carolinensis</name>
    <name type="common">Green anole</name>
    <name type="synonym">American chameleon</name>
    <dbReference type="NCBI Taxonomy" id="28377"/>
    <lineage>
        <taxon>Eukaryota</taxon>
        <taxon>Metazoa</taxon>
        <taxon>Chordata</taxon>
        <taxon>Craniata</taxon>
        <taxon>Vertebrata</taxon>
        <taxon>Euteleostomi</taxon>
        <taxon>Lepidosauria</taxon>
        <taxon>Squamata</taxon>
        <taxon>Bifurcata</taxon>
        <taxon>Unidentata</taxon>
        <taxon>Episquamata</taxon>
        <taxon>Toxicofera</taxon>
        <taxon>Iguania</taxon>
        <taxon>Dactyloidae</taxon>
        <taxon>Anolis</taxon>
    </lineage>
</organism>
<reference evidence="1" key="1">
    <citation type="submission" date="2009-12" db="EMBL/GenBank/DDBJ databases">
        <title>The Genome Sequence of Anolis carolinensis (Green Anole Lizard).</title>
        <authorList>
            <consortium name="The Genome Sequencing Platform"/>
            <person name="Di Palma F."/>
            <person name="Alfoldi J."/>
            <person name="Heiman D."/>
            <person name="Young S."/>
            <person name="Grabherr M."/>
            <person name="Johnson J."/>
            <person name="Lander E.S."/>
            <person name="Lindblad-Toh K."/>
        </authorList>
    </citation>
    <scope>NUCLEOTIDE SEQUENCE [LARGE SCALE GENOMIC DNA]</scope>
    <source>
        <strain evidence="1">JBL SC #1</strain>
    </source>
</reference>
<evidence type="ECO:0000313" key="1">
    <source>
        <dbReference type="Ensembl" id="ENSACAP00000034292.1"/>
    </source>
</evidence>
<dbReference type="InParanoid" id="A0A803TGF2"/>
<dbReference type="InterPro" id="IPR013783">
    <property type="entry name" value="Ig-like_fold"/>
</dbReference>
<accession>A0A803TGF2</accession>
<reference evidence="1" key="2">
    <citation type="submission" date="2025-08" db="UniProtKB">
        <authorList>
            <consortium name="Ensembl"/>
        </authorList>
    </citation>
    <scope>IDENTIFICATION</scope>
</reference>
<dbReference type="AlphaFoldDB" id="A0A803TGF2"/>
<keyword evidence="2" id="KW-1185">Reference proteome</keyword>
<dbReference type="Proteomes" id="UP000001646">
    <property type="component" value="Unplaced"/>
</dbReference>
<name>A0A803TGF2_ANOCA</name>
<sequence length="151" mass="17593">SFLCATSYWCVCLKEEERKAENVAGIIGESVTFQLNFSEPFKSITLQRKKKQNFNNVAILKLEKNYCAVTEIFFTSFEERLDVSEDCKRIKIFHLTQEDSATFRAEIPIPQKDEPLNLFFNLQVFSKYLLMWDFHVFKAFLKLKGLGLAVS</sequence>
<dbReference type="Ensembl" id="ENSACAT00000056020.1">
    <property type="protein sequence ID" value="ENSACAP00000034292.1"/>
    <property type="gene ID" value="ENSACAG00000038498.1"/>
</dbReference>
<dbReference type="Gene3D" id="2.60.40.10">
    <property type="entry name" value="Immunoglobulins"/>
    <property type="match status" value="1"/>
</dbReference>
<dbReference type="GeneTree" id="ENSGT00960000192439"/>
<protein>
    <submittedName>
        <fullName evidence="1">Uncharacterized protein</fullName>
    </submittedName>
</protein>
<proteinExistence type="predicted"/>
<evidence type="ECO:0000313" key="2">
    <source>
        <dbReference type="Proteomes" id="UP000001646"/>
    </source>
</evidence>